<name>A0A8S1P9Y0_PARPR</name>
<comment type="caution">
    <text evidence="2">The sequence shown here is derived from an EMBL/GenBank/DDBJ whole genome shotgun (WGS) entry which is preliminary data.</text>
</comment>
<evidence type="ECO:0000256" key="1">
    <source>
        <dbReference type="SAM" id="MobiDB-lite"/>
    </source>
</evidence>
<evidence type="ECO:0000313" key="2">
    <source>
        <dbReference type="EMBL" id="CAD8099912.1"/>
    </source>
</evidence>
<feature type="compositionally biased region" description="Basic and acidic residues" evidence="1">
    <location>
        <begin position="48"/>
        <end position="64"/>
    </location>
</feature>
<sequence>MLLHVHTSSGYRESLHRSLSRKRDRTLSFQLISRTQLTDLTNQGTSKFGKEEPKFEQKRPESKNLKSKNCKKKLNKQPSYLPEMTHYQKILQKYL</sequence>
<keyword evidence="3" id="KW-1185">Reference proteome</keyword>
<feature type="compositionally biased region" description="Basic residues" evidence="1">
    <location>
        <begin position="65"/>
        <end position="75"/>
    </location>
</feature>
<reference evidence="2" key="1">
    <citation type="submission" date="2021-01" db="EMBL/GenBank/DDBJ databases">
        <authorList>
            <consortium name="Genoscope - CEA"/>
            <person name="William W."/>
        </authorList>
    </citation>
    <scope>NUCLEOTIDE SEQUENCE</scope>
</reference>
<organism evidence="2 3">
    <name type="scientific">Paramecium primaurelia</name>
    <dbReference type="NCBI Taxonomy" id="5886"/>
    <lineage>
        <taxon>Eukaryota</taxon>
        <taxon>Sar</taxon>
        <taxon>Alveolata</taxon>
        <taxon>Ciliophora</taxon>
        <taxon>Intramacronucleata</taxon>
        <taxon>Oligohymenophorea</taxon>
        <taxon>Peniculida</taxon>
        <taxon>Parameciidae</taxon>
        <taxon>Paramecium</taxon>
    </lineage>
</organism>
<accession>A0A8S1P9Y0</accession>
<evidence type="ECO:0000313" key="3">
    <source>
        <dbReference type="Proteomes" id="UP000688137"/>
    </source>
</evidence>
<dbReference type="AlphaFoldDB" id="A0A8S1P9Y0"/>
<dbReference type="Proteomes" id="UP000688137">
    <property type="component" value="Unassembled WGS sequence"/>
</dbReference>
<feature type="region of interest" description="Disordered" evidence="1">
    <location>
        <begin position="40"/>
        <end position="78"/>
    </location>
</feature>
<dbReference type="OMA" id="YLPEMTH"/>
<proteinExistence type="predicted"/>
<gene>
    <name evidence="2" type="ORF">PPRIM_AZ9-3.1.T1110022</name>
</gene>
<dbReference type="EMBL" id="CAJJDM010000114">
    <property type="protein sequence ID" value="CAD8099912.1"/>
    <property type="molecule type" value="Genomic_DNA"/>
</dbReference>
<protein>
    <submittedName>
        <fullName evidence="2">Uncharacterized protein</fullName>
    </submittedName>
</protein>